<protein>
    <recommendedName>
        <fullName evidence="8">Phosphoribosyl-ATP pyrophosphatase</fullName>
        <shortName evidence="8">PRA-PH</shortName>
        <ecNumber evidence="8">3.6.1.31</ecNumber>
    </recommendedName>
</protein>
<comment type="similarity">
    <text evidence="8">Belongs to the PRA-PH family.</text>
</comment>
<evidence type="ECO:0000256" key="8">
    <source>
        <dbReference type="HAMAP-Rule" id="MF_01020"/>
    </source>
</evidence>
<evidence type="ECO:0000256" key="4">
    <source>
        <dbReference type="ARBA" id="ARBA00022741"/>
    </source>
</evidence>
<dbReference type="SUPFAM" id="SSF101386">
    <property type="entry name" value="all-alpha NTP pyrophosphatases"/>
    <property type="match status" value="1"/>
</dbReference>
<dbReference type="EC" id="3.6.1.31" evidence="8"/>
<evidence type="ECO:0000256" key="7">
    <source>
        <dbReference type="ARBA" id="ARBA00023102"/>
    </source>
</evidence>
<dbReference type="Pfam" id="PF01503">
    <property type="entry name" value="PRA-PH"/>
    <property type="match status" value="1"/>
</dbReference>
<proteinExistence type="inferred from homology"/>
<dbReference type="Proteomes" id="UP001168167">
    <property type="component" value="Unassembled WGS sequence"/>
</dbReference>
<name>A0ABT7QK92_9GAMM</name>
<dbReference type="CDD" id="cd11534">
    <property type="entry name" value="NTP-PPase_HisIE_like"/>
    <property type="match status" value="1"/>
</dbReference>
<dbReference type="InterPro" id="IPR021130">
    <property type="entry name" value="PRib-ATP_PPHydrolase-like"/>
</dbReference>
<evidence type="ECO:0000313" key="9">
    <source>
        <dbReference type="EMBL" id="MDM5146850.1"/>
    </source>
</evidence>
<dbReference type="NCBIfam" id="NF001611">
    <property type="entry name" value="PRK00400.1-3"/>
    <property type="match status" value="1"/>
</dbReference>
<sequence length="110" mass="12215">MSNNTDILEELATCIRQRRQTNAPQSYTAKLLTGSEDSLLKKLAEEACEAALAAKAGDTARLTEEMADLWFHCLVVMERYNLSWHEVAAALSSRRGTSGITEKAARKEKQ</sequence>
<evidence type="ECO:0000256" key="2">
    <source>
        <dbReference type="ARBA" id="ARBA00005204"/>
    </source>
</evidence>
<reference evidence="9" key="2">
    <citation type="journal article" date="2023" name="Microbiome">
        <title>Synthase-selected sorting approach identifies a beta-lactone synthase in a nudibranch symbiotic bacterium.</title>
        <authorList>
            <person name="Dzunkova M."/>
            <person name="La Clair J.J."/>
            <person name="Tyml T."/>
            <person name="Doud D."/>
            <person name="Schulz F."/>
            <person name="Piquer-Esteban S."/>
            <person name="Porcel Sanchis D."/>
            <person name="Osborn A."/>
            <person name="Robinson D."/>
            <person name="Louie K.B."/>
            <person name="Bowen B.P."/>
            <person name="Bowers R.M."/>
            <person name="Lee J."/>
            <person name="Arnau V."/>
            <person name="Diaz-Villanueva W."/>
            <person name="Stepanauskas R."/>
            <person name="Gosliner T."/>
            <person name="Date S.V."/>
            <person name="Northen T.R."/>
            <person name="Cheng J.F."/>
            <person name="Burkart M.D."/>
            <person name="Woyke T."/>
        </authorList>
    </citation>
    <scope>NUCLEOTIDE SEQUENCE</scope>
    <source>
        <strain evidence="9">Df01</strain>
    </source>
</reference>
<comment type="catalytic activity">
    <reaction evidence="1 8">
        <text>1-(5-phospho-beta-D-ribosyl)-ATP + H2O = 1-(5-phospho-beta-D-ribosyl)-5'-AMP + diphosphate + H(+)</text>
        <dbReference type="Rhea" id="RHEA:22828"/>
        <dbReference type="ChEBI" id="CHEBI:15377"/>
        <dbReference type="ChEBI" id="CHEBI:15378"/>
        <dbReference type="ChEBI" id="CHEBI:33019"/>
        <dbReference type="ChEBI" id="CHEBI:59457"/>
        <dbReference type="ChEBI" id="CHEBI:73183"/>
        <dbReference type="EC" id="3.6.1.31"/>
    </reaction>
</comment>
<dbReference type="GO" id="GO:0004636">
    <property type="term" value="F:phosphoribosyl-ATP diphosphatase activity"/>
    <property type="evidence" value="ECO:0007669"/>
    <property type="project" value="UniProtKB-EC"/>
</dbReference>
<dbReference type="Gene3D" id="1.10.287.1080">
    <property type="entry name" value="MazG-like"/>
    <property type="match status" value="1"/>
</dbReference>
<dbReference type="HAMAP" id="MF_01020">
    <property type="entry name" value="HisE"/>
    <property type="match status" value="1"/>
</dbReference>
<keyword evidence="6 8" id="KW-0067">ATP-binding</keyword>
<dbReference type="InterPro" id="IPR008179">
    <property type="entry name" value="HisE"/>
</dbReference>
<keyword evidence="7 8" id="KW-0368">Histidine biosynthesis</keyword>
<dbReference type="PANTHER" id="PTHR42945">
    <property type="entry name" value="HISTIDINE BIOSYNTHESIS BIFUNCTIONAL PROTEIN"/>
    <property type="match status" value="1"/>
</dbReference>
<comment type="caution">
    <text evidence="9">The sequence shown here is derived from an EMBL/GenBank/DDBJ whole genome shotgun (WGS) entry which is preliminary data.</text>
</comment>
<keyword evidence="10" id="KW-1185">Reference proteome</keyword>
<reference evidence="9" key="1">
    <citation type="submission" date="2022-08" db="EMBL/GenBank/DDBJ databases">
        <authorList>
            <person name="Dzunkova M."/>
            <person name="La Clair J."/>
            <person name="Tyml T."/>
            <person name="Doud D."/>
            <person name="Schulz F."/>
            <person name="Piquer S."/>
            <person name="Porcel Sanchis D."/>
            <person name="Osborn A."/>
            <person name="Robinson D."/>
            <person name="Louie K.B."/>
            <person name="Bowen B.P."/>
            <person name="Bowers R."/>
            <person name="Lee J."/>
            <person name="Arnau Llombart V."/>
            <person name="Diaz Villanueva W."/>
            <person name="Gosliner T."/>
            <person name="Northen T."/>
            <person name="Cheng J.-F."/>
            <person name="Burkart M.D."/>
            <person name="Woyke T."/>
        </authorList>
    </citation>
    <scope>NUCLEOTIDE SEQUENCE</scope>
    <source>
        <strain evidence="9">Df01</strain>
    </source>
</reference>
<evidence type="ECO:0000256" key="3">
    <source>
        <dbReference type="ARBA" id="ARBA00022605"/>
    </source>
</evidence>
<organism evidence="9 10">
    <name type="scientific">Candidatus Doriopsillibacter californiensis</name>
    <dbReference type="NCBI Taxonomy" id="2970740"/>
    <lineage>
        <taxon>Bacteria</taxon>
        <taxon>Pseudomonadati</taxon>
        <taxon>Pseudomonadota</taxon>
        <taxon>Gammaproteobacteria</taxon>
        <taxon>Candidatus Tethybacterales</taxon>
        <taxon>Candidatus Persebacteraceae</taxon>
        <taxon>Candidatus Doriopsillibacter</taxon>
    </lineage>
</organism>
<keyword evidence="8" id="KW-0963">Cytoplasm</keyword>
<comment type="subcellular location">
    <subcellularLocation>
        <location evidence="8">Cytoplasm</location>
    </subcellularLocation>
</comment>
<evidence type="ECO:0000313" key="10">
    <source>
        <dbReference type="Proteomes" id="UP001168167"/>
    </source>
</evidence>
<dbReference type="EMBL" id="JANQAO010000001">
    <property type="protein sequence ID" value="MDM5146850.1"/>
    <property type="molecule type" value="Genomic_DNA"/>
</dbReference>
<dbReference type="NCBIfam" id="TIGR03188">
    <property type="entry name" value="histidine_hisI"/>
    <property type="match status" value="1"/>
</dbReference>
<accession>A0ABT7QK92</accession>
<evidence type="ECO:0000256" key="1">
    <source>
        <dbReference type="ARBA" id="ARBA00001460"/>
    </source>
</evidence>
<keyword evidence="3 8" id="KW-0028">Amino-acid biosynthesis</keyword>
<keyword evidence="4 8" id="KW-0547">Nucleotide-binding</keyword>
<evidence type="ECO:0000256" key="6">
    <source>
        <dbReference type="ARBA" id="ARBA00022840"/>
    </source>
</evidence>
<gene>
    <name evidence="8" type="primary">hisE</name>
    <name evidence="9" type="ORF">NQX30_00395</name>
</gene>
<keyword evidence="5 8" id="KW-0378">Hydrolase</keyword>
<evidence type="ECO:0000256" key="5">
    <source>
        <dbReference type="ARBA" id="ARBA00022801"/>
    </source>
</evidence>
<dbReference type="PANTHER" id="PTHR42945:SF1">
    <property type="entry name" value="HISTIDINE BIOSYNTHESIS BIFUNCTIONAL PROTEIN HIS7"/>
    <property type="match status" value="1"/>
</dbReference>
<comment type="pathway">
    <text evidence="2 8">Amino-acid biosynthesis; L-histidine biosynthesis; L-histidine from 5-phospho-alpha-D-ribose 1-diphosphate: step 2/9.</text>
</comment>